<feature type="transmembrane region" description="Helical" evidence="1">
    <location>
        <begin position="48"/>
        <end position="65"/>
    </location>
</feature>
<dbReference type="Proteomes" id="UP001596106">
    <property type="component" value="Unassembled WGS sequence"/>
</dbReference>
<evidence type="ECO:0000313" key="2">
    <source>
        <dbReference type="EMBL" id="MFC5412017.1"/>
    </source>
</evidence>
<protein>
    <recommendedName>
        <fullName evidence="4">VanZ-like domain-containing protein</fullName>
    </recommendedName>
</protein>
<evidence type="ECO:0008006" key="4">
    <source>
        <dbReference type="Google" id="ProtNLM"/>
    </source>
</evidence>
<keyword evidence="3" id="KW-1185">Reference proteome</keyword>
<accession>A0ABW0IIL1</accession>
<feature type="transmembrane region" description="Helical" evidence="1">
    <location>
        <begin position="7"/>
        <end position="28"/>
    </location>
</feature>
<keyword evidence="1" id="KW-1133">Transmembrane helix</keyword>
<sequence>MRFSFVFIVLGIALVFYLSWIPSPYMQFVWFLPDWVARWADVRKNGDLRTAVPFVFLGFCSGMMLSRAQAPWFWWLATGFGLTMVAVIAEVGQLALPYRYFSWADIQWGAAGSVLGLAGAVLVVFIGRRLRIGNPSE</sequence>
<reference evidence="3" key="1">
    <citation type="journal article" date="2019" name="Int. J. Syst. Evol. Microbiol.">
        <title>The Global Catalogue of Microorganisms (GCM) 10K type strain sequencing project: providing services to taxonomists for standard genome sequencing and annotation.</title>
        <authorList>
            <consortium name="The Broad Institute Genomics Platform"/>
            <consortium name="The Broad Institute Genome Sequencing Center for Infectious Disease"/>
            <person name="Wu L."/>
            <person name="Ma J."/>
        </authorList>
    </citation>
    <scope>NUCLEOTIDE SEQUENCE [LARGE SCALE GENOMIC DNA]</scope>
    <source>
        <strain evidence="3">CCUG 55250</strain>
    </source>
</reference>
<comment type="caution">
    <text evidence="2">The sequence shown here is derived from an EMBL/GenBank/DDBJ whole genome shotgun (WGS) entry which is preliminary data.</text>
</comment>
<keyword evidence="1" id="KW-0812">Transmembrane</keyword>
<proteinExistence type="predicted"/>
<dbReference type="EMBL" id="JBHSMA010000009">
    <property type="protein sequence ID" value="MFC5412017.1"/>
    <property type="molecule type" value="Genomic_DNA"/>
</dbReference>
<keyword evidence="1" id="KW-0472">Membrane</keyword>
<evidence type="ECO:0000313" key="3">
    <source>
        <dbReference type="Proteomes" id="UP001596106"/>
    </source>
</evidence>
<feature type="transmembrane region" description="Helical" evidence="1">
    <location>
        <begin position="108"/>
        <end position="127"/>
    </location>
</feature>
<gene>
    <name evidence="2" type="ORF">ACFPMF_22020</name>
</gene>
<organism evidence="2 3">
    <name type="scientific">Larkinella bovis</name>
    <dbReference type="NCBI Taxonomy" id="683041"/>
    <lineage>
        <taxon>Bacteria</taxon>
        <taxon>Pseudomonadati</taxon>
        <taxon>Bacteroidota</taxon>
        <taxon>Cytophagia</taxon>
        <taxon>Cytophagales</taxon>
        <taxon>Spirosomataceae</taxon>
        <taxon>Larkinella</taxon>
    </lineage>
</organism>
<feature type="transmembrane region" description="Helical" evidence="1">
    <location>
        <begin position="72"/>
        <end position="96"/>
    </location>
</feature>
<name>A0ABW0IIL1_9BACT</name>
<dbReference type="RefSeq" id="WP_379849105.1">
    <property type="nucleotide sequence ID" value="NZ_JBHSMA010000009.1"/>
</dbReference>
<evidence type="ECO:0000256" key="1">
    <source>
        <dbReference type="SAM" id="Phobius"/>
    </source>
</evidence>